<dbReference type="AlphaFoldDB" id="U5NDE1"/>
<keyword evidence="2" id="KW-0808">Transferase</keyword>
<dbReference type="RefSeq" id="WP_022775320.1">
    <property type="nucleotide sequence ID" value="NC_022576.1"/>
</dbReference>
<accession>U5NDE1</accession>
<evidence type="ECO:0000256" key="1">
    <source>
        <dbReference type="ARBA" id="ARBA00010688"/>
    </source>
</evidence>
<evidence type="ECO:0000259" key="4">
    <source>
        <dbReference type="Pfam" id="PF00294"/>
    </source>
</evidence>
<keyword evidence="6" id="KW-1185">Reference proteome</keyword>
<organism evidence="5 6">
    <name type="scientific">Candidatus Symbiobacter mobilis CR</name>
    <dbReference type="NCBI Taxonomy" id="946483"/>
    <lineage>
        <taxon>Bacteria</taxon>
        <taxon>Pseudomonadati</taxon>
        <taxon>Pseudomonadota</taxon>
        <taxon>Betaproteobacteria</taxon>
        <taxon>Burkholderiales</taxon>
        <taxon>Comamonadaceae</taxon>
    </lineage>
</organism>
<dbReference type="eggNOG" id="COG0524">
    <property type="taxonomic scope" value="Bacteria"/>
</dbReference>
<feature type="domain" description="Carbohydrate kinase PfkB" evidence="4">
    <location>
        <begin position="62"/>
        <end position="344"/>
    </location>
</feature>
<name>U5NDE1_9BURK</name>
<dbReference type="STRING" id="946483.Cenrod_2123"/>
<reference evidence="5 6" key="1">
    <citation type="journal article" date="2013" name="Genome Biol.">
        <title>Genomic analysis reveals key aspects of prokaryotic symbiosis in the phototrophic consortium "Chlorochromatium aggregatum".</title>
        <authorList>
            <person name="Liu Z."/>
            <person name="Muller J."/>
            <person name="Li T."/>
            <person name="Alvey R.M."/>
            <person name="Vogl K."/>
            <person name="Frigaard N.U."/>
            <person name="Rockwell N.C."/>
            <person name="Boyd E.S."/>
            <person name="Tomsho L.P."/>
            <person name="Schuster S.C."/>
            <person name="Henke P."/>
            <person name="Rohde M."/>
            <person name="Overmann J."/>
            <person name="Bryant D.A."/>
        </authorList>
    </citation>
    <scope>NUCLEOTIDE SEQUENCE [LARGE SCALE GENOMIC DNA]</scope>
    <source>
        <strain evidence="5">CR</strain>
    </source>
</reference>
<dbReference type="InterPro" id="IPR029056">
    <property type="entry name" value="Ribokinase-like"/>
</dbReference>
<dbReference type="SUPFAM" id="SSF53613">
    <property type="entry name" value="Ribokinase-like"/>
    <property type="match status" value="1"/>
</dbReference>
<comment type="similarity">
    <text evidence="1">Belongs to the carbohydrate kinase PfkB family.</text>
</comment>
<sequence length="360" mass="38210">MHRDCAAHDSHVDHVDHANHTNHGNRYDLYAIGNALVDAEYEVSEEQLRDAGVGKGQMALIDANRLAQLQALLQGVAGHCAGGGSAANTVVAFTQLGGRSFYSCCVADDDLGDFYLNDLRAHGVDGNLARAPQGQTGNCLVLITPDAERSMSTFLGVSAQIDRNALHPEALARSGIYYMEGYLASSPSALDAVLAGRALAREHGVDLALTLSDVSMIRYCREGLDAMVGNADTGALRYLFCNEAEARAWCDGEDLSAACTRLARCAQTVCITRAAQGCIVVEGDRRTEVPAPKVRAIDTNGAGDMFAGVFLYAVTHGRNTTQAAALANACATRVVAQYGTRLQRETLLAVCADVERSLSV</sequence>
<dbReference type="HOGENOM" id="CLU_027634_5_1_4"/>
<dbReference type="PANTHER" id="PTHR43320">
    <property type="entry name" value="SUGAR KINASE"/>
    <property type="match status" value="1"/>
</dbReference>
<dbReference type="OrthoDB" id="9795789at2"/>
<evidence type="ECO:0000313" key="5">
    <source>
        <dbReference type="EMBL" id="AGX88194.1"/>
    </source>
</evidence>
<proteinExistence type="inferred from homology"/>
<dbReference type="GO" id="GO:0016301">
    <property type="term" value="F:kinase activity"/>
    <property type="evidence" value="ECO:0007669"/>
    <property type="project" value="UniProtKB-KW"/>
</dbReference>
<dbReference type="EMBL" id="CP004885">
    <property type="protein sequence ID" value="AGX88194.1"/>
    <property type="molecule type" value="Genomic_DNA"/>
</dbReference>
<protein>
    <submittedName>
        <fullName evidence="5">Sugar kinase</fullName>
    </submittedName>
</protein>
<dbReference type="Gene3D" id="3.40.1190.20">
    <property type="match status" value="1"/>
</dbReference>
<dbReference type="InterPro" id="IPR052700">
    <property type="entry name" value="Carb_kinase_PfkB-like"/>
</dbReference>
<dbReference type="PANTHER" id="PTHR43320:SF3">
    <property type="entry name" value="CARBOHYDRATE KINASE PFKB DOMAIN-CONTAINING PROTEIN"/>
    <property type="match status" value="1"/>
</dbReference>
<dbReference type="Gene3D" id="3.30.1110.10">
    <property type="match status" value="1"/>
</dbReference>
<evidence type="ECO:0000313" key="6">
    <source>
        <dbReference type="Proteomes" id="UP000017184"/>
    </source>
</evidence>
<dbReference type="InterPro" id="IPR011611">
    <property type="entry name" value="PfkB_dom"/>
</dbReference>
<gene>
    <name evidence="5" type="ORF">Cenrod_2123</name>
</gene>
<dbReference type="Proteomes" id="UP000017184">
    <property type="component" value="Chromosome"/>
</dbReference>
<evidence type="ECO:0000256" key="3">
    <source>
        <dbReference type="ARBA" id="ARBA00022777"/>
    </source>
</evidence>
<evidence type="ECO:0000256" key="2">
    <source>
        <dbReference type="ARBA" id="ARBA00022679"/>
    </source>
</evidence>
<keyword evidence="3 5" id="KW-0418">Kinase</keyword>
<dbReference type="CDD" id="cd01168">
    <property type="entry name" value="adenosine_kinase"/>
    <property type="match status" value="1"/>
</dbReference>
<dbReference type="Pfam" id="PF00294">
    <property type="entry name" value="PfkB"/>
    <property type="match status" value="1"/>
</dbReference>
<dbReference type="KEGG" id="cbx:Cenrod_2123"/>